<evidence type="ECO:0000313" key="2">
    <source>
        <dbReference type="EMBL" id="CEM08176.1"/>
    </source>
</evidence>
<feature type="compositionally biased region" description="Low complexity" evidence="1">
    <location>
        <begin position="952"/>
        <end position="961"/>
    </location>
</feature>
<dbReference type="AlphaFoldDB" id="A0A0G4F6W4"/>
<feature type="compositionally biased region" description="Acidic residues" evidence="1">
    <location>
        <begin position="86"/>
        <end position="118"/>
    </location>
</feature>
<feature type="compositionally biased region" description="Basic and acidic residues" evidence="1">
    <location>
        <begin position="888"/>
        <end position="903"/>
    </location>
</feature>
<name>A0A0G4F6W4_9ALVE</name>
<dbReference type="EMBL" id="CDMZ01000166">
    <property type="protein sequence ID" value="CEM08176.1"/>
    <property type="molecule type" value="Genomic_DNA"/>
</dbReference>
<dbReference type="VEuPathDB" id="CryptoDB:Cvel_15495"/>
<feature type="compositionally biased region" description="Low complexity" evidence="1">
    <location>
        <begin position="1088"/>
        <end position="1101"/>
    </location>
</feature>
<feature type="compositionally biased region" description="Acidic residues" evidence="1">
    <location>
        <begin position="878"/>
        <end position="887"/>
    </location>
</feature>
<evidence type="ECO:0000256" key="1">
    <source>
        <dbReference type="SAM" id="MobiDB-lite"/>
    </source>
</evidence>
<organism evidence="2">
    <name type="scientific">Chromera velia CCMP2878</name>
    <dbReference type="NCBI Taxonomy" id="1169474"/>
    <lineage>
        <taxon>Eukaryota</taxon>
        <taxon>Sar</taxon>
        <taxon>Alveolata</taxon>
        <taxon>Colpodellida</taxon>
        <taxon>Chromeraceae</taxon>
        <taxon>Chromera</taxon>
    </lineage>
</organism>
<feature type="compositionally biased region" description="Basic residues" evidence="1">
    <location>
        <begin position="533"/>
        <end position="544"/>
    </location>
</feature>
<feature type="compositionally biased region" description="Low complexity" evidence="1">
    <location>
        <begin position="1057"/>
        <end position="1070"/>
    </location>
</feature>
<feature type="compositionally biased region" description="Basic and acidic residues" evidence="1">
    <location>
        <begin position="68"/>
        <end position="85"/>
    </location>
</feature>
<accession>A0A0G4F6W4</accession>
<gene>
    <name evidence="2" type="ORF">Cvel_15495</name>
</gene>
<protein>
    <submittedName>
        <fullName evidence="2">Uncharacterized protein</fullName>
    </submittedName>
</protein>
<feature type="compositionally biased region" description="Pro residues" evidence="1">
    <location>
        <begin position="962"/>
        <end position="984"/>
    </location>
</feature>
<feature type="compositionally biased region" description="Basic and acidic residues" evidence="1">
    <location>
        <begin position="419"/>
        <end position="428"/>
    </location>
</feature>
<feature type="compositionally biased region" description="Basic residues" evidence="1">
    <location>
        <begin position="489"/>
        <end position="507"/>
    </location>
</feature>
<feature type="region of interest" description="Disordered" evidence="1">
    <location>
        <begin position="51"/>
        <end position="151"/>
    </location>
</feature>
<feature type="region of interest" description="Disordered" evidence="1">
    <location>
        <begin position="479"/>
        <end position="923"/>
    </location>
</feature>
<feature type="region of interest" description="Disordered" evidence="1">
    <location>
        <begin position="408"/>
        <end position="465"/>
    </location>
</feature>
<reference evidence="2" key="1">
    <citation type="submission" date="2014-11" db="EMBL/GenBank/DDBJ databases">
        <authorList>
            <person name="Otto D Thomas"/>
            <person name="Naeem Raeece"/>
        </authorList>
    </citation>
    <scope>NUCLEOTIDE SEQUENCE</scope>
</reference>
<feature type="region of interest" description="Disordered" evidence="1">
    <location>
        <begin position="945"/>
        <end position="1020"/>
    </location>
</feature>
<feature type="region of interest" description="Disordered" evidence="1">
    <location>
        <begin position="1057"/>
        <end position="1101"/>
    </location>
</feature>
<sequence>MPVLWVQLAKLEASLYLSLGVRGLDALSRRLAKGEQMSLLEVKAYLNMHRRRQKEHLRSKRRLSASQRAERHRGDRDTHAGKGDGELEEGETVLEDGGDEGEGTLEGDEEGEGTLEDEISFRDRKIMPPNTLTGTEEGNRGGRRTSARKEEERAVNELAALPVARPSNSPVRRASSISDEVLRKFLAKGPGSAASAGVLDGTAELEVLAGVSERCRAFQEKWANFRNEMQTIRAEMQSSLLTGKASRDPSVLLGQGIAGGNGLREGGSRLLPMHMNRRSSAPAAMGTLEEMTAPCCPVHPISSSVQSVPSAVSPCCVHGGGGGGRGVEACAFSFNKTLLVEETAVLGPVESRAPAYRHSAGAVLFPKAGVQSQLRHPNEDLSAEAGAVRQVRALEALQKTIEHCESAIDSLQRRRAKSRDRERAERQMRRPRRAPKGNEGVPGPSLRRGDCAEDENAEEEEEDEALEILADRLSILKGEKEKDREASSPHRRAAKGMKTKGRGRLSPRTHPERQKYPVSGPSLPPSPSSSPLRKSKNGRSSHSRPHPEKGLTVQGSKNRSKEKGTETTSEAMERMHAAAKIYAHGPMSSQSLQFPGGPLPFEDDDNIPNRSRRADGRGKTERNPMEAPQLSDGQGSPLRAAGSPSSSPSPDLPILHGEGWGEGGTSPLPHPRDAFALPFPYPPSSRRGGGEGSPFSRRGPHPHHSGGRGDPFSSNAYPHSRRSFRPSPRGGGQSQLHPSYGGAYRGDRSHRWQGSRSPFSARRNDREGAGPSYPNQYGGNPLDSLPGVPWECADWGPAMKDFAFPDSSPADACPGWDGQKDSQGNAGRPPSSRRRRSSSPGRRSTAMSRERERMPVGGDGSLVPPPPPHSHQGRGVGEGEDSTAAEAEAEKERSSRGGKESRRSRAGTGTGEEQQHAILERLANLENQLGSTLAALTKYSPPQTVTVSVANPQQTLPTAASQPPPSPSGPTSPISPPMLPPVQLPPSALQQHPSNQTVQLQPQTFSIPTPTVRRTNPMAASHGPIQAPPVSNFSASNLSNPHLLVQHFQALGLQQQQQQASSQSPYMQAQRQPAAMQTGGARTPTHGQQMQPMQQPMQTFP</sequence>
<feature type="compositionally biased region" description="Basic residues" evidence="1">
    <location>
        <begin position="51"/>
        <end position="63"/>
    </location>
</feature>
<feature type="compositionally biased region" description="Basic and acidic residues" evidence="1">
    <location>
        <begin position="612"/>
        <end position="624"/>
    </location>
</feature>
<feature type="compositionally biased region" description="Polar residues" evidence="1">
    <location>
        <begin position="988"/>
        <end position="1014"/>
    </location>
</feature>
<feature type="compositionally biased region" description="Acidic residues" evidence="1">
    <location>
        <begin position="452"/>
        <end position="465"/>
    </location>
</feature>
<feature type="compositionally biased region" description="Basic and acidic residues" evidence="1">
    <location>
        <begin position="479"/>
        <end position="488"/>
    </location>
</feature>
<feature type="compositionally biased region" description="Basic and acidic residues" evidence="1">
    <location>
        <begin position="559"/>
        <end position="576"/>
    </location>
</feature>
<proteinExistence type="predicted"/>